<feature type="coiled-coil region" evidence="1">
    <location>
        <begin position="36"/>
        <end position="63"/>
    </location>
</feature>
<feature type="transmembrane region" description="Helical" evidence="2">
    <location>
        <begin position="517"/>
        <end position="536"/>
    </location>
</feature>
<dbReference type="PIRSF" id="PIRSF035905">
    <property type="entry name" value="UCP035905_mp"/>
    <property type="match status" value="1"/>
</dbReference>
<sequence>MSFFLWVAAGAMLGLIDGVSVAFLGAVLGGMIASLRKERAQTLARHEGRIAALERELDALNMRLGENRGSATASAAAARIAQANTAASHADAAPELPASPDARVVMEDTGAANASAHPAGADPTRTIDTPPQQVGARNSDPATQIDLDALYTRCRDWFFGGNTLVRTGILVLFFGLAFLVRYAMENAMLPPELRLAGIACVGIALGAVGWRLRHVRRGYALSLQGGGIAVLYLTAFAALRLYGIMPAGTAFAVMLALVGVAAFLAIRQDAAILAIIGSAGGFAAPILASTGGGSHVQLFTYYALLNAGVLLLAWRKAWRGLNLTGFIFTFAIGLAWGARFYHPWYFSTTEPFLLLFFLMYVAAAVSYAWKQAPALRDPVDGTLVFGVPVVGFGLQAALVHGMPYALAWSAAAVGVFYLVLAAALKRVRKPDLELLVASFVALGIAFLSLAIPLAFDGRWSAAAWALEGAALWWIGRRQQRRLPAASGLLLQAGAGVLFAADLAQHSGLRNLPVMNSAFLGSTMIAGAGFVSAWLAASQPQASKWSQRITHALLVWAWLWWLGGAWAEIDTHLATGYQPAAALALFALSGALACALAPRLTWPGLLSAGLLPLGGMMLALGQTIAYGVPPSGFGGWLAWPLGLALHAYSLRALDGGRLDRPVLTLAHAAGVWVLALALSQEAGLQLASMAVGHGWQLAAHALPPALLLAGIARMAQDENWPMRPWKNAYQLWAAGPLALALGLWSLGVHSYGDGSAAPFAYLPLLNPLDLTLAIALGAIAWWLRRGEGAITSVAGPLIRLQGALGLVAFIAANAALLRAMHHMTGVPWTLSQLLGDDTTQAALSLFWAILGLGLMLLANRRASRATWLAGAGLMAAVVCKLFVVDMAASGTLTRIVSFIGAGMLLLVVGYFSPLPPKADAAAQAEAAG</sequence>
<dbReference type="PANTHER" id="PTHR38434:SF1">
    <property type="entry name" value="BLL2549 PROTEIN"/>
    <property type="match status" value="1"/>
</dbReference>
<feature type="transmembrane region" description="Helical" evidence="2">
    <location>
        <begin position="697"/>
        <end position="714"/>
    </location>
</feature>
<dbReference type="InterPro" id="IPR014600">
    <property type="entry name" value="UCP035905_mem"/>
</dbReference>
<feature type="transmembrane region" description="Helical" evidence="2">
    <location>
        <begin position="296"/>
        <end position="314"/>
    </location>
</feature>
<feature type="transmembrane region" description="Helical" evidence="2">
    <location>
        <begin position="894"/>
        <end position="911"/>
    </location>
</feature>
<feature type="transmembrane region" description="Helical" evidence="2">
    <location>
        <begin position="802"/>
        <end position="820"/>
    </location>
</feature>
<dbReference type="KEGG" id="acom:CEW83_15065"/>
<evidence type="ECO:0000313" key="3">
    <source>
        <dbReference type="EMBL" id="AWI76368.1"/>
    </source>
</evidence>
<feature type="transmembrane region" description="Helical" evidence="2">
    <location>
        <begin position="244"/>
        <end position="264"/>
    </location>
</feature>
<gene>
    <name evidence="3" type="ORF">CEW83_15065</name>
</gene>
<dbReference type="InterPro" id="IPR019286">
    <property type="entry name" value="DUF2339_TM"/>
</dbReference>
<organism evidence="3 4">
    <name type="scientific">Parazoarcus communis</name>
    <dbReference type="NCBI Taxonomy" id="41977"/>
    <lineage>
        <taxon>Bacteria</taxon>
        <taxon>Pseudomonadati</taxon>
        <taxon>Pseudomonadota</taxon>
        <taxon>Betaproteobacteria</taxon>
        <taxon>Rhodocyclales</taxon>
        <taxon>Zoogloeaceae</taxon>
        <taxon>Parazoarcus</taxon>
    </lineage>
</organism>
<feature type="transmembrane region" description="Helical" evidence="2">
    <location>
        <begin position="726"/>
        <end position="746"/>
    </location>
</feature>
<feature type="transmembrane region" description="Helical" evidence="2">
    <location>
        <begin position="271"/>
        <end position="290"/>
    </location>
</feature>
<keyword evidence="4" id="KW-1185">Reference proteome</keyword>
<evidence type="ECO:0008006" key="5">
    <source>
        <dbReference type="Google" id="ProtNLM"/>
    </source>
</evidence>
<keyword evidence="2" id="KW-0472">Membrane</keyword>
<keyword evidence="2" id="KW-0812">Transmembrane</keyword>
<feature type="transmembrane region" description="Helical" evidence="2">
    <location>
        <begin position="352"/>
        <end position="369"/>
    </location>
</feature>
<feature type="transmembrane region" description="Helical" evidence="2">
    <location>
        <begin position="840"/>
        <end position="857"/>
    </location>
</feature>
<feature type="transmembrane region" description="Helical" evidence="2">
    <location>
        <begin position="434"/>
        <end position="453"/>
    </location>
</feature>
<feature type="transmembrane region" description="Helical" evidence="2">
    <location>
        <begin position="661"/>
        <end position="677"/>
    </location>
</feature>
<dbReference type="EMBL" id="CP022187">
    <property type="protein sequence ID" value="AWI76368.1"/>
    <property type="molecule type" value="Genomic_DNA"/>
</dbReference>
<feature type="transmembrane region" description="Helical" evidence="2">
    <location>
        <begin position="758"/>
        <end position="782"/>
    </location>
</feature>
<proteinExistence type="predicted"/>
<feature type="transmembrane region" description="Helical" evidence="2">
    <location>
        <begin position="163"/>
        <end position="183"/>
    </location>
</feature>
<dbReference type="Pfam" id="PF10101">
    <property type="entry name" value="DUF2339"/>
    <property type="match status" value="1"/>
</dbReference>
<feature type="transmembrane region" description="Helical" evidence="2">
    <location>
        <begin position="604"/>
        <end position="626"/>
    </location>
</feature>
<feature type="transmembrane region" description="Helical" evidence="2">
    <location>
        <begin position="548"/>
        <end position="566"/>
    </location>
</feature>
<evidence type="ECO:0000256" key="2">
    <source>
        <dbReference type="SAM" id="Phobius"/>
    </source>
</evidence>
<dbReference type="PANTHER" id="PTHR38434">
    <property type="entry name" value="BLL2549 PROTEIN"/>
    <property type="match status" value="1"/>
</dbReference>
<protein>
    <recommendedName>
        <fullName evidence="5">DUF2339 domain-containing protein</fullName>
    </recommendedName>
</protein>
<accession>A0A2U8GSC3</accession>
<feature type="transmembrane region" description="Helical" evidence="2">
    <location>
        <begin position="864"/>
        <end position="882"/>
    </location>
</feature>
<evidence type="ECO:0000313" key="4">
    <source>
        <dbReference type="Proteomes" id="UP000244930"/>
    </source>
</evidence>
<feature type="transmembrane region" description="Helical" evidence="2">
    <location>
        <begin position="405"/>
        <end position="422"/>
    </location>
</feature>
<reference evidence="3 4" key="1">
    <citation type="submission" date="2017-06" db="EMBL/GenBank/DDBJ databases">
        <title>Azoarcus.</title>
        <authorList>
            <person name="Woo J.-H."/>
            <person name="Kim H.-S."/>
        </authorList>
    </citation>
    <scope>NUCLEOTIDE SEQUENCE [LARGE SCALE GENOMIC DNA]</scope>
    <source>
        <strain evidence="3 4">TSPY31</strain>
    </source>
</reference>
<feature type="transmembrane region" description="Helical" evidence="2">
    <location>
        <begin position="487"/>
        <end position="505"/>
    </location>
</feature>
<dbReference type="Proteomes" id="UP000244930">
    <property type="component" value="Chromosome"/>
</dbReference>
<dbReference type="RefSeq" id="WP_108950068.1">
    <property type="nucleotide sequence ID" value="NZ_CP022187.1"/>
</dbReference>
<feature type="transmembrane region" description="Helical" evidence="2">
    <location>
        <begin position="578"/>
        <end position="597"/>
    </location>
</feature>
<feature type="transmembrane region" description="Helical" evidence="2">
    <location>
        <begin position="195"/>
        <end position="212"/>
    </location>
</feature>
<keyword evidence="1" id="KW-0175">Coiled coil</keyword>
<feature type="transmembrane region" description="Helical" evidence="2">
    <location>
        <begin position="321"/>
        <end position="340"/>
    </location>
</feature>
<feature type="transmembrane region" description="Helical" evidence="2">
    <location>
        <begin position="632"/>
        <end position="649"/>
    </location>
</feature>
<dbReference type="AlphaFoldDB" id="A0A2U8GSC3"/>
<feature type="transmembrane region" description="Helical" evidence="2">
    <location>
        <begin position="6"/>
        <end position="35"/>
    </location>
</feature>
<feature type="transmembrane region" description="Helical" evidence="2">
    <location>
        <begin position="459"/>
        <end position="475"/>
    </location>
</feature>
<feature type="transmembrane region" description="Helical" evidence="2">
    <location>
        <begin position="219"/>
        <end position="238"/>
    </location>
</feature>
<feature type="transmembrane region" description="Helical" evidence="2">
    <location>
        <begin position="381"/>
        <end position="399"/>
    </location>
</feature>
<evidence type="ECO:0000256" key="1">
    <source>
        <dbReference type="SAM" id="Coils"/>
    </source>
</evidence>
<keyword evidence="2" id="KW-1133">Transmembrane helix</keyword>
<name>A0A2U8GSC3_9RHOO</name>